<sequence>MSYFGVVAGKGEWPKSYVIPSVVLSVTAAGFLIWHVVDPAGRIDAWTVTLLIVGFLPWLRPIFESIAFPGGASLKYRQLEAKQDKQEDEIRALKFLVANFLPAEQKRVLRRLATDGPYDFTTESEPGEVLNALGHLQIAGLLEQNPSLTRETAPKLLADGGSGDVKIMFRITAIGREYLKHLDSAEG</sequence>
<name>A0ACD1FKX7_MYCFR</name>
<reference evidence="1" key="1">
    <citation type="submission" date="2021-07" db="EMBL/GenBank/DDBJ databases">
        <title>Complete Genome Sequences of Mycobacterium farcinogenes Isolated from Clinical Specimens from Patients in Thailand.</title>
        <authorList>
            <person name="Sodsai P."/>
        </authorList>
    </citation>
    <scope>NUCLEOTIDE SEQUENCE</scope>
    <source>
        <strain evidence="1">BKK/CU-MFGFA-001</strain>
    </source>
</reference>
<protein>
    <submittedName>
        <fullName evidence="1">Uncharacterized protein</fullName>
    </submittedName>
</protein>
<accession>A0ACD1FKX7</accession>
<proteinExistence type="predicted"/>
<dbReference type="Proteomes" id="UP000825598">
    <property type="component" value="Chromosome"/>
</dbReference>
<evidence type="ECO:0000313" key="2">
    <source>
        <dbReference type="Proteomes" id="UP000825598"/>
    </source>
</evidence>
<gene>
    <name evidence="1" type="ORF">K6L26_08725</name>
</gene>
<dbReference type="EMBL" id="CP081673">
    <property type="protein sequence ID" value="QZH67697.1"/>
    <property type="molecule type" value="Genomic_DNA"/>
</dbReference>
<evidence type="ECO:0000313" key="1">
    <source>
        <dbReference type="EMBL" id="QZH67697.1"/>
    </source>
</evidence>
<keyword evidence="2" id="KW-1185">Reference proteome</keyword>
<organism evidence="1 2">
    <name type="scientific">Mycolicibacterium farcinogenes</name>
    <name type="common">Mycobacterium farcinogenes</name>
    <dbReference type="NCBI Taxonomy" id="1802"/>
    <lineage>
        <taxon>Bacteria</taxon>
        <taxon>Bacillati</taxon>
        <taxon>Actinomycetota</taxon>
        <taxon>Actinomycetes</taxon>
        <taxon>Mycobacteriales</taxon>
        <taxon>Mycobacteriaceae</taxon>
        <taxon>Mycolicibacterium</taxon>
    </lineage>
</organism>